<proteinExistence type="predicted"/>
<reference evidence="3" key="1">
    <citation type="submission" date="2016-10" db="EMBL/GenBank/DDBJ databases">
        <authorList>
            <person name="Varghese N."/>
            <person name="Submissions S."/>
        </authorList>
    </citation>
    <scope>NUCLEOTIDE SEQUENCE [LARGE SCALE GENOMIC DNA]</scope>
    <source>
        <strain evidence="3">DS-12</strain>
    </source>
</reference>
<dbReference type="InterPro" id="IPR000073">
    <property type="entry name" value="AB_hydrolase_1"/>
</dbReference>
<dbReference type="GO" id="GO:0003824">
    <property type="term" value="F:catalytic activity"/>
    <property type="evidence" value="ECO:0007669"/>
    <property type="project" value="InterPro"/>
</dbReference>
<dbReference type="PANTHER" id="PTHR43798:SF33">
    <property type="entry name" value="HYDROLASE, PUTATIVE (AFU_ORTHOLOGUE AFUA_2G14860)-RELATED"/>
    <property type="match status" value="1"/>
</dbReference>
<name>A0A1I5D1F7_9FLAO</name>
<dbReference type="RefSeq" id="WP_091523777.1">
    <property type="nucleotide sequence ID" value="NZ_FOVI01000014.1"/>
</dbReference>
<dbReference type="InterPro" id="IPR050266">
    <property type="entry name" value="AB_hydrolase_sf"/>
</dbReference>
<keyword evidence="3" id="KW-1185">Reference proteome</keyword>
<dbReference type="Pfam" id="PF00561">
    <property type="entry name" value="Abhydrolase_1"/>
    <property type="match status" value="1"/>
</dbReference>
<dbReference type="AlphaFoldDB" id="A0A1I5D1F7"/>
<dbReference type="OrthoDB" id="9785847at2"/>
<sequence>MGFFKRLKYTLLTKGFGLYINSLHYLNAKFAANTAYTLFSVPREGVLKSLPTFLGSSAMKKLKVDQHNIQTYEWFGERETILLIHGWESNANRWQGVIHFLKQHHYRIIALDAPGQGLSDGKELNAVLYSRFVNEVCNHFKPDFLIGHSLGGMTMFYYMATFKPDFVKKIVSLGAPNRFLRITENYRNLISLSHRSYQGFLKEFSKRFSIDPTDFNSSSFVDQIKVPIGIIHDEEDKVVPYTDTLEILEKHPEIPLYTTHDLGHSLYSDDVNEQIVYFLENNRFKS</sequence>
<evidence type="ECO:0000313" key="2">
    <source>
        <dbReference type="EMBL" id="SFN93068.1"/>
    </source>
</evidence>
<dbReference type="Proteomes" id="UP000199036">
    <property type="component" value="Unassembled WGS sequence"/>
</dbReference>
<accession>A0A1I5D1F7</accession>
<dbReference type="STRING" id="913024.SAMN05421741_11434"/>
<dbReference type="InterPro" id="IPR029058">
    <property type="entry name" value="AB_hydrolase_fold"/>
</dbReference>
<organism evidence="2 3">
    <name type="scientific">Paenimyroides ummariense</name>
    <dbReference type="NCBI Taxonomy" id="913024"/>
    <lineage>
        <taxon>Bacteria</taxon>
        <taxon>Pseudomonadati</taxon>
        <taxon>Bacteroidota</taxon>
        <taxon>Flavobacteriia</taxon>
        <taxon>Flavobacteriales</taxon>
        <taxon>Flavobacteriaceae</taxon>
        <taxon>Paenimyroides</taxon>
    </lineage>
</organism>
<dbReference type="InterPro" id="IPR000639">
    <property type="entry name" value="Epox_hydrolase-like"/>
</dbReference>
<gene>
    <name evidence="2" type="ORF">SAMN05421741_11434</name>
</gene>
<feature type="domain" description="AB hydrolase-1" evidence="1">
    <location>
        <begin position="80"/>
        <end position="203"/>
    </location>
</feature>
<dbReference type="SUPFAM" id="SSF53474">
    <property type="entry name" value="alpha/beta-Hydrolases"/>
    <property type="match status" value="1"/>
</dbReference>
<dbReference type="EMBL" id="FOVI01000014">
    <property type="protein sequence ID" value="SFN93068.1"/>
    <property type="molecule type" value="Genomic_DNA"/>
</dbReference>
<protein>
    <submittedName>
        <fullName evidence="2">Pimeloyl-ACP methyl ester carboxylesterase</fullName>
    </submittedName>
</protein>
<dbReference type="PANTHER" id="PTHR43798">
    <property type="entry name" value="MONOACYLGLYCEROL LIPASE"/>
    <property type="match status" value="1"/>
</dbReference>
<dbReference type="GO" id="GO:0016020">
    <property type="term" value="C:membrane"/>
    <property type="evidence" value="ECO:0007669"/>
    <property type="project" value="TreeGrafter"/>
</dbReference>
<dbReference type="Gene3D" id="3.40.50.1820">
    <property type="entry name" value="alpha/beta hydrolase"/>
    <property type="match status" value="1"/>
</dbReference>
<evidence type="ECO:0000313" key="3">
    <source>
        <dbReference type="Proteomes" id="UP000199036"/>
    </source>
</evidence>
<evidence type="ECO:0000259" key="1">
    <source>
        <dbReference type="Pfam" id="PF00561"/>
    </source>
</evidence>
<dbReference type="PRINTS" id="PR00412">
    <property type="entry name" value="EPOXHYDRLASE"/>
</dbReference>